<name>A0A183N6R4_9TREM</name>
<keyword evidence="3" id="KW-0597">Phosphoprotein</keyword>
<reference evidence="7 8" key="1">
    <citation type="submission" date="2018-11" db="EMBL/GenBank/DDBJ databases">
        <authorList>
            <consortium name="Pathogen Informatics"/>
        </authorList>
    </citation>
    <scope>NUCLEOTIDE SEQUENCE [LARGE SCALE GENOMIC DNA]</scope>
    <source>
        <strain evidence="7 8">Zambia</strain>
    </source>
</reference>
<sequence>MNNNYSVCLYILKVTMFRNVSFRSKEGECISDFGKFRREATDLNNSYDDHLLDLNRQPMKLNEFLKRCWYWSASLSRVLKYHSDQIHPGELNAFANYAIAFPTKFLGLLDTYDVLNYNLPWFAQLQILASNDLTEDTLHSFNQQVCELIKKKQINKSLLNVILLKVLLFFSF</sequence>
<proteinExistence type="predicted"/>
<evidence type="ECO:0000256" key="2">
    <source>
        <dbReference type="ARBA" id="ARBA00013236"/>
    </source>
</evidence>
<organism evidence="7 8">
    <name type="scientific">Schistosoma margrebowiei</name>
    <dbReference type="NCBI Taxonomy" id="48269"/>
    <lineage>
        <taxon>Eukaryota</taxon>
        <taxon>Metazoa</taxon>
        <taxon>Spiralia</taxon>
        <taxon>Lophotrochozoa</taxon>
        <taxon>Platyhelminthes</taxon>
        <taxon>Trematoda</taxon>
        <taxon>Digenea</taxon>
        <taxon>Strigeidida</taxon>
        <taxon>Schistosomatoidea</taxon>
        <taxon>Schistosomatidae</taxon>
        <taxon>Schistosoma</taxon>
    </lineage>
</organism>
<dbReference type="EC" id="6.3.4.21" evidence="2"/>
<gene>
    <name evidence="7" type="ORF">SMRZ_LOCUS23989</name>
</gene>
<dbReference type="SUPFAM" id="SSF51690">
    <property type="entry name" value="Nicotinate/Quinolinate PRTase C-terminal domain-like"/>
    <property type="match status" value="1"/>
</dbReference>
<evidence type="ECO:0000256" key="4">
    <source>
        <dbReference type="ARBA" id="ARBA00022598"/>
    </source>
</evidence>
<dbReference type="InterPro" id="IPR007229">
    <property type="entry name" value="Nic_PRibTrfase-Fam"/>
</dbReference>
<dbReference type="UniPathway" id="UPA00253"/>
<dbReference type="GO" id="GO:0005829">
    <property type="term" value="C:cytosol"/>
    <property type="evidence" value="ECO:0007669"/>
    <property type="project" value="TreeGrafter"/>
</dbReference>
<evidence type="ECO:0000313" key="8">
    <source>
        <dbReference type="Proteomes" id="UP000277204"/>
    </source>
</evidence>
<dbReference type="Proteomes" id="UP000277204">
    <property type="component" value="Unassembled WGS sequence"/>
</dbReference>
<dbReference type="PANTHER" id="PTHR11098">
    <property type="entry name" value="NICOTINATE PHOSPHORIBOSYLTRANSFERASE"/>
    <property type="match status" value="1"/>
</dbReference>
<dbReference type="InterPro" id="IPR036068">
    <property type="entry name" value="Nicotinate_pribotase-like_C"/>
</dbReference>
<dbReference type="GO" id="GO:0034355">
    <property type="term" value="P:NAD+ biosynthetic process via the salvage pathway"/>
    <property type="evidence" value="ECO:0007669"/>
    <property type="project" value="TreeGrafter"/>
</dbReference>
<evidence type="ECO:0000313" key="7">
    <source>
        <dbReference type="EMBL" id="VDP49482.1"/>
    </source>
</evidence>
<dbReference type="STRING" id="48269.A0A183N6R4"/>
<dbReference type="GO" id="GO:0004516">
    <property type="term" value="F:nicotinate phosphoribosyltransferase activity"/>
    <property type="evidence" value="ECO:0007669"/>
    <property type="project" value="UniProtKB-EC"/>
</dbReference>
<dbReference type="PANTHER" id="PTHR11098:SF1">
    <property type="entry name" value="NICOTINATE PHOSPHORIBOSYLTRANSFERASE"/>
    <property type="match status" value="1"/>
</dbReference>
<comment type="catalytic activity">
    <reaction evidence="6">
        <text>5-phospho-alpha-D-ribose 1-diphosphate + nicotinate + ATP + H2O = nicotinate beta-D-ribonucleotide + ADP + phosphate + diphosphate</text>
        <dbReference type="Rhea" id="RHEA:36163"/>
        <dbReference type="ChEBI" id="CHEBI:15377"/>
        <dbReference type="ChEBI" id="CHEBI:30616"/>
        <dbReference type="ChEBI" id="CHEBI:32544"/>
        <dbReference type="ChEBI" id="CHEBI:33019"/>
        <dbReference type="ChEBI" id="CHEBI:43474"/>
        <dbReference type="ChEBI" id="CHEBI:57502"/>
        <dbReference type="ChEBI" id="CHEBI:58017"/>
        <dbReference type="ChEBI" id="CHEBI:456216"/>
        <dbReference type="EC" id="6.3.4.21"/>
    </reaction>
</comment>
<keyword evidence="4" id="KW-0436">Ligase</keyword>
<protein>
    <recommendedName>
        <fullName evidence="2">nicotinate phosphoribosyltransferase</fullName>
        <ecNumber evidence="2">6.3.4.21</ecNumber>
    </recommendedName>
</protein>
<comment type="pathway">
    <text evidence="1">Cofactor biosynthesis; NAD(+) biosynthesis; nicotinate D-ribonucleotide from nicotinate: step 1/1.</text>
</comment>
<evidence type="ECO:0000256" key="6">
    <source>
        <dbReference type="ARBA" id="ARBA00048668"/>
    </source>
</evidence>
<dbReference type="EMBL" id="UZAI01020074">
    <property type="protein sequence ID" value="VDP49482.1"/>
    <property type="molecule type" value="Genomic_DNA"/>
</dbReference>
<keyword evidence="8" id="KW-1185">Reference proteome</keyword>
<evidence type="ECO:0000256" key="1">
    <source>
        <dbReference type="ARBA" id="ARBA00004952"/>
    </source>
</evidence>
<accession>A0A183N6R4</accession>
<keyword evidence="5" id="KW-0662">Pyridine nucleotide biosynthesis</keyword>
<dbReference type="AlphaFoldDB" id="A0A183N6R4"/>
<evidence type="ECO:0000256" key="3">
    <source>
        <dbReference type="ARBA" id="ARBA00022553"/>
    </source>
</evidence>
<evidence type="ECO:0000256" key="5">
    <source>
        <dbReference type="ARBA" id="ARBA00022642"/>
    </source>
</evidence>